<evidence type="ECO:0000313" key="2">
    <source>
        <dbReference type="Proteomes" id="UP001219862"/>
    </source>
</evidence>
<name>A0ABT5KXZ8_9BURK</name>
<keyword evidence="2" id="KW-1185">Reference proteome</keyword>
<organism evidence="1 2">
    <name type="scientific">Roseateles koreensis</name>
    <dbReference type="NCBI Taxonomy" id="2987526"/>
    <lineage>
        <taxon>Bacteria</taxon>
        <taxon>Pseudomonadati</taxon>
        <taxon>Pseudomonadota</taxon>
        <taxon>Betaproteobacteria</taxon>
        <taxon>Burkholderiales</taxon>
        <taxon>Sphaerotilaceae</taxon>
        <taxon>Roseateles</taxon>
    </lineage>
</organism>
<dbReference type="EMBL" id="JAQQXS010000031">
    <property type="protein sequence ID" value="MDC8787300.1"/>
    <property type="molecule type" value="Genomic_DNA"/>
</dbReference>
<dbReference type="Gene3D" id="3.55.50.10">
    <property type="entry name" value="Baseplate protein-like domains"/>
    <property type="match status" value="1"/>
</dbReference>
<dbReference type="Pfam" id="PF05954">
    <property type="entry name" value="Phage_GPD"/>
    <property type="match status" value="1"/>
</dbReference>
<dbReference type="Proteomes" id="UP001219862">
    <property type="component" value="Unassembled WGS sequence"/>
</dbReference>
<comment type="caution">
    <text evidence="1">The sequence shown here is derived from an EMBL/GenBank/DDBJ whole genome shotgun (WGS) entry which is preliminary data.</text>
</comment>
<feature type="non-terminal residue" evidence="1">
    <location>
        <position position="230"/>
    </location>
</feature>
<accession>A0ABT5KXZ8</accession>
<sequence length="230" mass="25714">MPPPPTRYSAAELAVRIKETLQAGGTGMANAAQVGLELGPDHPLLHITHWHYRQTLHEPWCLDLRASGGNIPDLSTLLMQRASFWQRDGVLGFHALSGLIQSCAEVDDSDDLFHYTFTLVPALERLSYSRRERVFQRVNAVEVAQAVLAEHGLQPVELRELPPDVARWRHLSQHRDASAPHLFETDLHFVRRILAAEGLSLWLEPDAEDGQERLLIGRAGLGARNAKPQP</sequence>
<dbReference type="RefSeq" id="WP_273598440.1">
    <property type="nucleotide sequence ID" value="NZ_JAQQXS010000031.1"/>
</dbReference>
<dbReference type="SUPFAM" id="SSF69279">
    <property type="entry name" value="Phage tail proteins"/>
    <property type="match status" value="1"/>
</dbReference>
<protein>
    <submittedName>
        <fullName evidence="1">Phage late control D family protein</fullName>
    </submittedName>
</protein>
<evidence type="ECO:0000313" key="1">
    <source>
        <dbReference type="EMBL" id="MDC8787300.1"/>
    </source>
</evidence>
<proteinExistence type="predicted"/>
<reference evidence="1 2" key="1">
    <citation type="submission" date="2022-10" db="EMBL/GenBank/DDBJ databases">
        <title>paucibacter sp. hw8 Genome sequencing.</title>
        <authorList>
            <person name="Park S."/>
        </authorList>
    </citation>
    <scope>NUCLEOTIDE SEQUENCE [LARGE SCALE GENOMIC DNA]</scope>
    <source>
        <strain evidence="2">hw8</strain>
    </source>
</reference>
<dbReference type="Gene3D" id="2.30.110.50">
    <property type="match status" value="1"/>
</dbReference>
<gene>
    <name evidence="1" type="ORF">PRZ01_19115</name>
</gene>